<dbReference type="GO" id="GO:0008289">
    <property type="term" value="F:lipid binding"/>
    <property type="evidence" value="ECO:0007669"/>
    <property type="project" value="InterPro"/>
</dbReference>
<sequence>MRWANYHFATSQSQLQLIFKVVMEYQVLTRLGGSSKTARSQLKLLYHFLRRDDVGQCLWHYLDYFLLNFRKMTRSEISMCFLVCQVCTQCVVSLRKRFPPVVDRMQTLLDDDAVMAIFKSARATSAWRQKPEAEKEQNAILCADASKQVQRHVMKGGDLVQAWRGDAPMGGMGSETSQESQSKNQTSEDELSGEEGEYSSFDSELLELTKINSGDLKPNSEFNVALPPDTSLEGYRSATLRQTPAPPSKSVRSAALPEAPKAIGASVPPPGPARLFKSYEDLVNFDTRLKHQTPIGSYEMQFLEEKEPHDSSDPMWELTVDQATIKVYKYNSPDSPVVLVKAYATLEGIPVKVELTHTYIHVIPTVYRVGWRALRLAIYPLDVGWDTTFGDYRVVEQDVDGCEMIYCLMKAPFPVSNRDFLQWRRTEEDPEAKVTKMLMRSADHPSVPEKSGVVRAETLISGYIMAAQPNDASSSTLFILAQTDVKGLIPKWVVNTTAARAPVGWVDSLKKACKAYIKQYGDFVPPYNPIA</sequence>
<accession>A0A1D3CSQ3</accession>
<dbReference type="SMART" id="SM00234">
    <property type="entry name" value="START"/>
    <property type="match status" value="1"/>
</dbReference>
<dbReference type="InterPro" id="IPR023393">
    <property type="entry name" value="START-like_dom_sf"/>
</dbReference>
<dbReference type="Gene3D" id="3.30.530.20">
    <property type="match status" value="1"/>
</dbReference>
<protein>
    <submittedName>
        <fullName evidence="3">Phosphatidylcholine transfer</fullName>
    </submittedName>
</protein>
<gene>
    <name evidence="3" type="ORF">cyc_05966</name>
</gene>
<dbReference type="PANTHER" id="PTHR19308:SF14">
    <property type="entry name" value="START DOMAIN-CONTAINING PROTEIN"/>
    <property type="match status" value="1"/>
</dbReference>
<keyword evidence="4" id="KW-1185">Reference proteome</keyword>
<evidence type="ECO:0000259" key="2">
    <source>
        <dbReference type="PROSITE" id="PS50848"/>
    </source>
</evidence>
<reference evidence="3 4" key="1">
    <citation type="journal article" date="2016" name="BMC Genomics">
        <title>Comparative genomics reveals Cyclospora cayetanensis possesses coccidia-like metabolism and invasion components but unique surface antigens.</title>
        <authorList>
            <person name="Liu S."/>
            <person name="Wang L."/>
            <person name="Zheng H."/>
            <person name="Xu Z."/>
            <person name="Roellig D.M."/>
            <person name="Li N."/>
            <person name="Frace M.A."/>
            <person name="Tang K."/>
            <person name="Arrowood M.J."/>
            <person name="Moss D.M."/>
            <person name="Zhang L."/>
            <person name="Feng Y."/>
            <person name="Xiao L."/>
        </authorList>
    </citation>
    <scope>NUCLEOTIDE SEQUENCE [LARGE SCALE GENOMIC DNA]</scope>
    <source>
        <strain evidence="3 4">CHN_HEN01</strain>
    </source>
</reference>
<dbReference type="GO" id="GO:0005737">
    <property type="term" value="C:cytoplasm"/>
    <property type="evidence" value="ECO:0007669"/>
    <property type="project" value="UniProtKB-ARBA"/>
</dbReference>
<dbReference type="EMBL" id="JROU02002091">
    <property type="protein sequence ID" value="OEH74228.1"/>
    <property type="molecule type" value="Genomic_DNA"/>
</dbReference>
<dbReference type="InterPro" id="IPR051213">
    <property type="entry name" value="START_lipid_transfer"/>
</dbReference>
<dbReference type="InterPro" id="IPR002913">
    <property type="entry name" value="START_lipid-bd_dom"/>
</dbReference>
<feature type="compositionally biased region" description="Polar residues" evidence="1">
    <location>
        <begin position="174"/>
        <end position="185"/>
    </location>
</feature>
<dbReference type="SUPFAM" id="SSF55961">
    <property type="entry name" value="Bet v1-like"/>
    <property type="match status" value="1"/>
</dbReference>
<dbReference type="VEuPathDB" id="ToxoDB:LOC34622234"/>
<dbReference type="Pfam" id="PF01852">
    <property type="entry name" value="START"/>
    <property type="match status" value="1"/>
</dbReference>
<dbReference type="InParanoid" id="A0A1D3CSQ3"/>
<dbReference type="VEuPathDB" id="ToxoDB:cyc_05966"/>
<organism evidence="3 4">
    <name type="scientific">Cyclospora cayetanensis</name>
    <dbReference type="NCBI Taxonomy" id="88456"/>
    <lineage>
        <taxon>Eukaryota</taxon>
        <taxon>Sar</taxon>
        <taxon>Alveolata</taxon>
        <taxon>Apicomplexa</taxon>
        <taxon>Conoidasida</taxon>
        <taxon>Coccidia</taxon>
        <taxon>Eucoccidiorida</taxon>
        <taxon>Eimeriorina</taxon>
        <taxon>Eimeriidae</taxon>
        <taxon>Cyclospora</taxon>
    </lineage>
</organism>
<evidence type="ECO:0000313" key="3">
    <source>
        <dbReference type="EMBL" id="OEH74228.1"/>
    </source>
</evidence>
<feature type="compositionally biased region" description="Acidic residues" evidence="1">
    <location>
        <begin position="187"/>
        <end position="197"/>
    </location>
</feature>
<evidence type="ECO:0000256" key="1">
    <source>
        <dbReference type="SAM" id="MobiDB-lite"/>
    </source>
</evidence>
<dbReference type="PROSITE" id="PS50848">
    <property type="entry name" value="START"/>
    <property type="match status" value="1"/>
</dbReference>
<dbReference type="Proteomes" id="UP000095192">
    <property type="component" value="Unassembled WGS sequence"/>
</dbReference>
<proteinExistence type="predicted"/>
<dbReference type="CDD" id="cd00177">
    <property type="entry name" value="START"/>
    <property type="match status" value="1"/>
</dbReference>
<comment type="caution">
    <text evidence="3">The sequence shown here is derived from an EMBL/GenBank/DDBJ whole genome shotgun (WGS) entry which is preliminary data.</text>
</comment>
<dbReference type="PANTHER" id="PTHR19308">
    <property type="entry name" value="PHOSPHATIDYLCHOLINE TRANSFER PROTEIN"/>
    <property type="match status" value="1"/>
</dbReference>
<dbReference type="AlphaFoldDB" id="A0A1D3CSQ3"/>
<feature type="domain" description="START" evidence="2">
    <location>
        <begin position="311"/>
        <end position="518"/>
    </location>
</feature>
<evidence type="ECO:0000313" key="4">
    <source>
        <dbReference type="Proteomes" id="UP000095192"/>
    </source>
</evidence>
<feature type="region of interest" description="Disordered" evidence="1">
    <location>
        <begin position="162"/>
        <end position="199"/>
    </location>
</feature>
<name>A0A1D3CSQ3_9EIME</name>